<dbReference type="GO" id="GO:0008270">
    <property type="term" value="F:zinc ion binding"/>
    <property type="evidence" value="ECO:0007669"/>
    <property type="project" value="UniProtKB-KW"/>
</dbReference>
<keyword evidence="4 6" id="KW-0862">Zinc</keyword>
<dbReference type="Gene3D" id="1.10.287.110">
    <property type="entry name" value="DnaJ domain"/>
    <property type="match status" value="1"/>
</dbReference>
<dbReference type="InterPro" id="IPR001623">
    <property type="entry name" value="DnaJ_domain"/>
</dbReference>
<dbReference type="OrthoDB" id="550424at2759"/>
<evidence type="ECO:0000256" key="5">
    <source>
        <dbReference type="ARBA" id="ARBA00023186"/>
    </source>
</evidence>
<dbReference type="Pfam" id="PF01556">
    <property type="entry name" value="DnaJ_C"/>
    <property type="match status" value="1"/>
</dbReference>
<dbReference type="InterPro" id="IPR036410">
    <property type="entry name" value="HSP_DnaJ_Cys-rich_dom_sf"/>
</dbReference>
<dbReference type="InterPro" id="IPR002939">
    <property type="entry name" value="DnaJ_C"/>
</dbReference>
<dbReference type="FunFam" id="2.10.230.10:FF:000001">
    <property type="entry name" value="DnaJ subfamily A member 2"/>
    <property type="match status" value="1"/>
</dbReference>
<organism evidence="10 11">
    <name type="scientific">Letharia columbiana</name>
    <dbReference type="NCBI Taxonomy" id="112416"/>
    <lineage>
        <taxon>Eukaryota</taxon>
        <taxon>Fungi</taxon>
        <taxon>Dikarya</taxon>
        <taxon>Ascomycota</taxon>
        <taxon>Pezizomycotina</taxon>
        <taxon>Lecanoromycetes</taxon>
        <taxon>OSLEUM clade</taxon>
        <taxon>Lecanoromycetidae</taxon>
        <taxon>Lecanorales</taxon>
        <taxon>Lecanorineae</taxon>
        <taxon>Parmeliaceae</taxon>
        <taxon>Letharia</taxon>
    </lineage>
</organism>
<dbReference type="PROSITE" id="PS50076">
    <property type="entry name" value="DNAJ_2"/>
    <property type="match status" value="1"/>
</dbReference>
<feature type="domain" description="J" evidence="8">
    <location>
        <begin position="70"/>
        <end position="137"/>
    </location>
</feature>
<evidence type="ECO:0000256" key="4">
    <source>
        <dbReference type="ARBA" id="ARBA00022833"/>
    </source>
</evidence>
<dbReference type="SUPFAM" id="SSF49493">
    <property type="entry name" value="HSP40/DnaJ peptide-binding domain"/>
    <property type="match status" value="2"/>
</dbReference>
<dbReference type="CDD" id="cd10747">
    <property type="entry name" value="DnaJ_C"/>
    <property type="match status" value="1"/>
</dbReference>
<comment type="caution">
    <text evidence="10">The sequence shown here is derived from an EMBL/GenBank/DDBJ whole genome shotgun (WGS) entry which is preliminary data.</text>
</comment>
<dbReference type="RefSeq" id="XP_037159654.1">
    <property type="nucleotide sequence ID" value="XM_037313469.1"/>
</dbReference>
<feature type="zinc finger region" description="CR-type" evidence="6">
    <location>
        <begin position="201"/>
        <end position="286"/>
    </location>
</feature>
<dbReference type="Pfam" id="PF00684">
    <property type="entry name" value="DnaJ_CXXCXGXG"/>
    <property type="match status" value="1"/>
</dbReference>
<dbReference type="Gene3D" id="2.10.230.10">
    <property type="entry name" value="Heat shock protein DnaJ, cysteine-rich domain"/>
    <property type="match status" value="1"/>
</dbReference>
<evidence type="ECO:0008006" key="12">
    <source>
        <dbReference type="Google" id="ProtNLM"/>
    </source>
</evidence>
<accession>A0A8H6FJ38</accession>
<gene>
    <name evidence="10" type="ORF">HO173_011589</name>
</gene>
<feature type="region of interest" description="Disordered" evidence="7">
    <location>
        <begin position="169"/>
        <end position="190"/>
    </location>
</feature>
<dbReference type="GeneID" id="59293231"/>
<dbReference type="Gene3D" id="2.60.260.20">
    <property type="entry name" value="Urease metallochaperone UreE, N-terminal domain"/>
    <property type="match status" value="2"/>
</dbReference>
<evidence type="ECO:0000313" key="10">
    <source>
        <dbReference type="EMBL" id="KAF6229462.1"/>
    </source>
</evidence>
<keyword evidence="1 6" id="KW-0479">Metal-binding</keyword>
<dbReference type="CDD" id="cd06257">
    <property type="entry name" value="DnaJ"/>
    <property type="match status" value="1"/>
</dbReference>
<dbReference type="CDD" id="cd10719">
    <property type="entry name" value="DnaJ_zf"/>
    <property type="match status" value="1"/>
</dbReference>
<dbReference type="GO" id="GO:0051082">
    <property type="term" value="F:unfolded protein binding"/>
    <property type="evidence" value="ECO:0007669"/>
    <property type="project" value="InterPro"/>
</dbReference>
<evidence type="ECO:0000259" key="8">
    <source>
        <dbReference type="PROSITE" id="PS50076"/>
    </source>
</evidence>
<dbReference type="GO" id="GO:0006457">
    <property type="term" value="P:protein folding"/>
    <property type="evidence" value="ECO:0007669"/>
    <property type="project" value="InterPro"/>
</dbReference>
<dbReference type="InterPro" id="IPR018253">
    <property type="entry name" value="DnaJ_domain_CS"/>
</dbReference>
<dbReference type="EMBL" id="JACCJC010000073">
    <property type="protein sequence ID" value="KAF6229462.1"/>
    <property type="molecule type" value="Genomic_DNA"/>
</dbReference>
<dbReference type="PRINTS" id="PR00625">
    <property type="entry name" value="JDOMAIN"/>
</dbReference>
<reference evidence="10 11" key="1">
    <citation type="journal article" date="2020" name="Genomics">
        <title>Complete, high-quality genomes from long-read metagenomic sequencing of two wolf lichen thalli reveals enigmatic genome architecture.</title>
        <authorList>
            <person name="McKenzie S.K."/>
            <person name="Walston R.F."/>
            <person name="Allen J.L."/>
        </authorList>
    </citation>
    <scope>NUCLEOTIDE SEQUENCE [LARGE SCALE GENOMIC DNA]</scope>
    <source>
        <strain evidence="10">WasteWater2</strain>
    </source>
</reference>
<dbReference type="AlphaFoldDB" id="A0A8H6FJ38"/>
<proteinExistence type="predicted"/>
<name>A0A8H6FJ38_9LECA</name>
<dbReference type="PROSITE" id="PS51188">
    <property type="entry name" value="ZF_CR"/>
    <property type="match status" value="1"/>
</dbReference>
<dbReference type="Proteomes" id="UP000578531">
    <property type="component" value="Unassembled WGS sequence"/>
</dbReference>
<keyword evidence="3 6" id="KW-0863">Zinc-finger</keyword>
<feature type="domain" description="CR-type" evidence="9">
    <location>
        <begin position="201"/>
        <end position="286"/>
    </location>
</feature>
<keyword evidence="2" id="KW-0677">Repeat</keyword>
<protein>
    <recommendedName>
        <fullName evidence="12">DnaJ-domain-containing protein</fullName>
    </recommendedName>
</protein>
<feature type="region of interest" description="Disordered" evidence="7">
    <location>
        <begin position="457"/>
        <end position="482"/>
    </location>
</feature>
<dbReference type="InterPro" id="IPR008971">
    <property type="entry name" value="HSP40/DnaJ_pept-bd"/>
</dbReference>
<dbReference type="PROSITE" id="PS00636">
    <property type="entry name" value="DNAJ_1"/>
    <property type="match status" value="1"/>
</dbReference>
<evidence type="ECO:0000259" key="9">
    <source>
        <dbReference type="PROSITE" id="PS51188"/>
    </source>
</evidence>
<evidence type="ECO:0000256" key="3">
    <source>
        <dbReference type="ARBA" id="ARBA00022771"/>
    </source>
</evidence>
<evidence type="ECO:0000256" key="7">
    <source>
        <dbReference type="SAM" id="MobiDB-lite"/>
    </source>
</evidence>
<evidence type="ECO:0000313" key="11">
    <source>
        <dbReference type="Proteomes" id="UP000578531"/>
    </source>
</evidence>
<dbReference type="GO" id="GO:0030544">
    <property type="term" value="F:Hsp70 protein binding"/>
    <property type="evidence" value="ECO:0007669"/>
    <property type="project" value="InterPro"/>
</dbReference>
<dbReference type="InterPro" id="IPR036869">
    <property type="entry name" value="J_dom_sf"/>
</dbReference>
<dbReference type="PANTHER" id="PTHR43888">
    <property type="entry name" value="DNAJ-LIKE-2, ISOFORM A-RELATED"/>
    <property type="match status" value="1"/>
</dbReference>
<sequence length="482" mass="52557">MLFTLGKHVPPTLQLGGWYKFDHSRWIDQGRSFPSQGSLSALWNKNIDKRAQIAAASLHGSVDSSAEDTDLYEVLEVGRGASKSEIKKAYHKAALSSHPDKVAESERASAEIKFKSVSKAYEILYDDDKRHLYDTHGMSAFDSAHGNGMGAGPDLEEMLSQMFGMGGGMPPGFSGPGPRKSRKGDDEEHPYQVTLEDLYKGKTTKFASTKNVICNHCKGSGGKEKAKAKQCASCQGKGSKQGLRSIGPGLVTQETVVCASCKGKGSVYAQKDKCKKCKGERVTEARKVLEIYIPRGSKEGDKITLEGEADQVPDQEPGDIIFGLVQTEHETFKRAGADLLAEIEITLVESLCGFSRVIVKHLDGRGLHIQHSQPNARVLEPGQVIKVVGEGMPHKKSELKGDLYLVVKVKFPEHGWLEDKQVLAKLKELLPTPETPIQADVVDDVAYDETANLNEFGASAEGDEGWVDDEDEEEGEAQCAQQ</sequence>
<dbReference type="InterPro" id="IPR001305">
    <property type="entry name" value="HSP_DnaJ_Cys-rich_dom"/>
</dbReference>
<keyword evidence="5" id="KW-0143">Chaperone</keyword>
<evidence type="ECO:0000256" key="6">
    <source>
        <dbReference type="PROSITE-ProRule" id="PRU00546"/>
    </source>
</evidence>
<dbReference type="FunFam" id="2.60.260.20:FF:000003">
    <property type="entry name" value="DnaJ subfamily A member 2"/>
    <property type="match status" value="1"/>
</dbReference>
<dbReference type="InterPro" id="IPR044713">
    <property type="entry name" value="DNJA1/2-like"/>
</dbReference>
<feature type="compositionally biased region" description="Acidic residues" evidence="7">
    <location>
        <begin position="461"/>
        <end position="476"/>
    </location>
</feature>
<dbReference type="Pfam" id="PF00226">
    <property type="entry name" value="DnaJ"/>
    <property type="match status" value="1"/>
</dbReference>
<dbReference type="SUPFAM" id="SSF57938">
    <property type="entry name" value="DnaJ/Hsp40 cysteine-rich domain"/>
    <property type="match status" value="1"/>
</dbReference>
<evidence type="ECO:0000256" key="2">
    <source>
        <dbReference type="ARBA" id="ARBA00022737"/>
    </source>
</evidence>
<dbReference type="SUPFAM" id="SSF46565">
    <property type="entry name" value="Chaperone J-domain"/>
    <property type="match status" value="1"/>
</dbReference>
<evidence type="ECO:0000256" key="1">
    <source>
        <dbReference type="ARBA" id="ARBA00022723"/>
    </source>
</evidence>
<dbReference type="SMART" id="SM00271">
    <property type="entry name" value="DnaJ"/>
    <property type="match status" value="1"/>
</dbReference>
<keyword evidence="11" id="KW-1185">Reference proteome</keyword>